<dbReference type="EMBL" id="CP013243">
    <property type="protein sequence ID" value="APH13928.1"/>
    <property type="molecule type" value="Genomic_DNA"/>
</dbReference>
<accession>A0A1L3NCS9</accession>
<protein>
    <submittedName>
        <fullName evidence="1">Capsule polysaccharide biosynthesis family protein</fullName>
    </submittedName>
</protein>
<organism evidence="1 2">
    <name type="scientific">Clostridium sporogenes</name>
    <dbReference type="NCBI Taxonomy" id="1509"/>
    <lineage>
        <taxon>Bacteria</taxon>
        <taxon>Bacillati</taxon>
        <taxon>Bacillota</taxon>
        <taxon>Clostridia</taxon>
        <taxon>Eubacteriales</taxon>
        <taxon>Clostridiaceae</taxon>
        <taxon>Clostridium</taxon>
    </lineage>
</organism>
<dbReference type="Gene3D" id="3.40.50.720">
    <property type="entry name" value="NAD(P)-binding Rossmann-like Domain"/>
    <property type="match status" value="1"/>
</dbReference>
<evidence type="ECO:0000313" key="2">
    <source>
        <dbReference type="Proteomes" id="UP000182204"/>
    </source>
</evidence>
<dbReference type="RefSeq" id="WP_072586574.1">
    <property type="nucleotide sequence ID" value="NZ_CP013243.1"/>
</dbReference>
<dbReference type="GO" id="GO:0015774">
    <property type="term" value="P:polysaccharide transport"/>
    <property type="evidence" value="ECO:0007669"/>
    <property type="project" value="InterPro"/>
</dbReference>
<gene>
    <name evidence="1" type="ORF">NPD5_3225</name>
</gene>
<dbReference type="Proteomes" id="UP000182204">
    <property type="component" value="Chromosome"/>
</dbReference>
<dbReference type="InterPro" id="IPR007833">
    <property type="entry name" value="Capsule_polysaccharide_synth"/>
</dbReference>
<dbReference type="Pfam" id="PF05159">
    <property type="entry name" value="Capsule_synth"/>
    <property type="match status" value="1"/>
</dbReference>
<evidence type="ECO:0000313" key="1">
    <source>
        <dbReference type="EMBL" id="APH13928.1"/>
    </source>
</evidence>
<proteinExistence type="predicted"/>
<sequence>MRNSNIDYELCDMGKWNKILNKIKDKKVVIFGAGSNARDLLDLLECEISYFIDNDNEKVGKIINNIAIKNPEVLKYETEEVHVLVVGYFYDEMINQLFKFNLGKNIHIYNIYNIFAHTLNKISFSNRGEDLIKFFQTVPYNTIINSTFSKEKISILISNFSFSSSPFYLMTIAVMLKVRGTNVEIIWDDLEGLDELYYNHDNMTSTQNQVIGKILNYINERFNIHIIKVSESDLEDLDDNDIRELKKLSKANTISKCRKVFLDKECEEYEKKCFEILEYSLKKVKNLFKKYKIEKIISFTGIHKKTGLYTWGAKEYNIQVFSYDASTSNMILTTEGIATHYKHIEKIVMENKLDDILSKKFINFTEENFNKRLLSDNDMDSYVYQKISYNEKNNNYEYDIIIPLNICYDGAALGFDSIFDSIGDWLIETIKYILENTSAKIAVRQHPAERFLATGEDIKKQLENNFSNNPRFTYISSDDEINTYNLIRSAKLVLPHTSTIGIESALLNKPVIMATSAYYSNMSFVKKAKSKEEYFLLIKNTLNGNVKKICNESLNQAKLSYGLMMLTSIQTKFTDINMNSWVCESFENLLKSKNIKDILNIFESGDPIGIYKTENKFIN</sequence>
<name>A0A1L3NCS9_CLOSG</name>
<dbReference type="AlphaFoldDB" id="A0A1L3NCS9"/>
<reference evidence="1 2" key="1">
    <citation type="submission" date="2015-11" db="EMBL/GenBank/DDBJ databases">
        <authorList>
            <person name="Hill K.K."/>
            <person name="Shirey T.B."/>
            <person name="Raphael B."/>
            <person name="Daligault H.E."/>
            <person name="Davenport K.W."/>
            <person name="Bruce D.C."/>
            <person name="Foley B.T."/>
            <person name="Johnson S.L."/>
        </authorList>
    </citation>
    <scope>NUCLEOTIDE SEQUENCE [LARGE SCALE GENOMIC DNA]</scope>
    <source>
        <strain evidence="1 2">CDC_1632</strain>
    </source>
</reference>
<dbReference type="GO" id="GO:0000271">
    <property type="term" value="P:polysaccharide biosynthetic process"/>
    <property type="evidence" value="ECO:0007669"/>
    <property type="project" value="InterPro"/>
</dbReference>